<accession>S8ECP0</accession>
<organism evidence="2 3">
    <name type="scientific">Genlisea aurea</name>
    <dbReference type="NCBI Taxonomy" id="192259"/>
    <lineage>
        <taxon>Eukaryota</taxon>
        <taxon>Viridiplantae</taxon>
        <taxon>Streptophyta</taxon>
        <taxon>Embryophyta</taxon>
        <taxon>Tracheophyta</taxon>
        <taxon>Spermatophyta</taxon>
        <taxon>Magnoliopsida</taxon>
        <taxon>eudicotyledons</taxon>
        <taxon>Gunneridae</taxon>
        <taxon>Pentapetalae</taxon>
        <taxon>asterids</taxon>
        <taxon>lamiids</taxon>
        <taxon>Lamiales</taxon>
        <taxon>Lentibulariaceae</taxon>
        <taxon>Genlisea</taxon>
    </lineage>
</organism>
<feature type="transmembrane region" description="Helical" evidence="1">
    <location>
        <begin position="16"/>
        <end position="35"/>
    </location>
</feature>
<evidence type="ECO:0000256" key="1">
    <source>
        <dbReference type="SAM" id="Phobius"/>
    </source>
</evidence>
<keyword evidence="1" id="KW-1133">Transmembrane helix</keyword>
<comment type="caution">
    <text evidence="2">The sequence shown here is derived from an EMBL/GenBank/DDBJ whole genome shotgun (WGS) entry which is preliminary data.</text>
</comment>
<keyword evidence="1" id="KW-0472">Membrane</keyword>
<sequence>MSLLLDSWLFRPKNDFRYNIFILSIMLVFSFAVMVRTDCDYIRLVCRWVDFAKLLIDPQDVPHIEKWQNRMIREEAFVGVVGLAVGTAVAVLRRFA</sequence>
<feature type="transmembrane region" description="Helical" evidence="1">
    <location>
        <begin position="76"/>
        <end position="95"/>
    </location>
</feature>
<reference evidence="2 3" key="1">
    <citation type="journal article" date="2013" name="BMC Genomics">
        <title>The miniature genome of a carnivorous plant Genlisea aurea contains a low number of genes and short non-coding sequences.</title>
        <authorList>
            <person name="Leushkin E.V."/>
            <person name="Sutormin R.A."/>
            <person name="Nabieva E.R."/>
            <person name="Penin A.A."/>
            <person name="Kondrashov A.S."/>
            <person name="Logacheva M.D."/>
        </authorList>
    </citation>
    <scope>NUCLEOTIDE SEQUENCE [LARGE SCALE GENOMIC DNA]</scope>
</reference>
<dbReference type="Proteomes" id="UP000015453">
    <property type="component" value="Unassembled WGS sequence"/>
</dbReference>
<proteinExistence type="predicted"/>
<gene>
    <name evidence="2" type="ORF">M569_01038</name>
</gene>
<name>S8ECP0_9LAMI</name>
<dbReference type="AlphaFoldDB" id="S8ECP0"/>
<dbReference type="EMBL" id="AUSU01000337">
    <property type="protein sequence ID" value="EPS73718.1"/>
    <property type="molecule type" value="Genomic_DNA"/>
</dbReference>
<evidence type="ECO:0000313" key="3">
    <source>
        <dbReference type="Proteomes" id="UP000015453"/>
    </source>
</evidence>
<evidence type="ECO:0000313" key="2">
    <source>
        <dbReference type="EMBL" id="EPS73718.1"/>
    </source>
</evidence>
<keyword evidence="3" id="KW-1185">Reference proteome</keyword>
<keyword evidence="1" id="KW-0812">Transmembrane</keyword>
<protein>
    <submittedName>
        <fullName evidence="2">Uncharacterized protein</fullName>
    </submittedName>
</protein>